<organism evidence="3 4">
    <name type="scientific">Polarella glacialis</name>
    <name type="common">Dinoflagellate</name>
    <dbReference type="NCBI Taxonomy" id="89957"/>
    <lineage>
        <taxon>Eukaryota</taxon>
        <taxon>Sar</taxon>
        <taxon>Alveolata</taxon>
        <taxon>Dinophyceae</taxon>
        <taxon>Suessiales</taxon>
        <taxon>Suessiaceae</taxon>
        <taxon>Polarella</taxon>
    </lineage>
</organism>
<feature type="domain" description="K Homology" evidence="2">
    <location>
        <begin position="19"/>
        <end position="69"/>
    </location>
</feature>
<dbReference type="GO" id="GO:0003723">
    <property type="term" value="F:RNA binding"/>
    <property type="evidence" value="ECO:0007669"/>
    <property type="project" value="UniProtKB-UniRule"/>
</dbReference>
<reference evidence="3" key="1">
    <citation type="submission" date="2021-02" db="EMBL/GenBank/DDBJ databases">
        <authorList>
            <person name="Dougan E. K."/>
            <person name="Rhodes N."/>
            <person name="Thang M."/>
            <person name="Chan C."/>
        </authorList>
    </citation>
    <scope>NUCLEOTIDE SEQUENCE</scope>
</reference>
<evidence type="ECO:0000259" key="2">
    <source>
        <dbReference type="Pfam" id="PF00013"/>
    </source>
</evidence>
<sequence length="148" mass="15741">MNFPVPWRCLLPHEVVDFVTYESNAILRELSNRTGALIDVSGVQDTPNRLSDRIVTISGQADQKERACLGIVEKLRKLQDLQDPQEIGFFVIIVPATAVPVVVGAKGATISEVLAGTGAELSIGKENVMGMTDTPIGLEGTAAQVVAA</sequence>
<name>A0A813JMF1_POLGL</name>
<dbReference type="InterPro" id="IPR004088">
    <property type="entry name" value="KH_dom_type_1"/>
</dbReference>
<feature type="domain" description="K Homology" evidence="2">
    <location>
        <begin position="91"/>
        <end position="148"/>
    </location>
</feature>
<dbReference type="InterPro" id="IPR036612">
    <property type="entry name" value="KH_dom_type_1_sf"/>
</dbReference>
<dbReference type="PANTHER" id="PTHR10288">
    <property type="entry name" value="KH DOMAIN CONTAINING RNA BINDING PROTEIN"/>
    <property type="match status" value="1"/>
</dbReference>
<dbReference type="Pfam" id="PF00013">
    <property type="entry name" value="KH_1"/>
    <property type="match status" value="2"/>
</dbReference>
<dbReference type="AlphaFoldDB" id="A0A813JMF1"/>
<dbReference type="Gene3D" id="3.30.1370.10">
    <property type="entry name" value="K Homology domain, type 1"/>
    <property type="match status" value="2"/>
</dbReference>
<feature type="non-terminal residue" evidence="3">
    <location>
        <position position="148"/>
    </location>
</feature>
<comment type="caution">
    <text evidence="3">The sequence shown here is derived from an EMBL/GenBank/DDBJ whole genome shotgun (WGS) entry which is preliminary data.</text>
</comment>
<keyword evidence="1" id="KW-0694">RNA-binding</keyword>
<evidence type="ECO:0000256" key="1">
    <source>
        <dbReference type="PROSITE-ProRule" id="PRU00117"/>
    </source>
</evidence>
<dbReference type="Proteomes" id="UP000626109">
    <property type="component" value="Unassembled WGS sequence"/>
</dbReference>
<proteinExistence type="predicted"/>
<dbReference type="PROSITE" id="PS50084">
    <property type="entry name" value="KH_TYPE_1"/>
    <property type="match status" value="1"/>
</dbReference>
<evidence type="ECO:0000313" key="4">
    <source>
        <dbReference type="Proteomes" id="UP000626109"/>
    </source>
</evidence>
<evidence type="ECO:0000313" key="3">
    <source>
        <dbReference type="EMBL" id="CAE8685048.1"/>
    </source>
</evidence>
<accession>A0A813JMF1</accession>
<protein>
    <recommendedName>
        <fullName evidence="2">K Homology domain-containing protein</fullName>
    </recommendedName>
</protein>
<dbReference type="SUPFAM" id="SSF54791">
    <property type="entry name" value="Eukaryotic type KH-domain (KH-domain type I)"/>
    <property type="match status" value="2"/>
</dbReference>
<dbReference type="EMBL" id="CAJNNW010026406">
    <property type="protein sequence ID" value="CAE8685048.1"/>
    <property type="molecule type" value="Genomic_DNA"/>
</dbReference>
<gene>
    <name evidence="3" type="ORF">PGLA2088_LOCUS24271</name>
</gene>